<sequence length="314" mass="34936">MRIAVIGLGDIAQKAYLPLLSRRSDIELILCSRNAQTLRSLGQQYRIEHLASSLEDLARLTPQVAFVHTATAAHVEVASALLEMGVDVYLDKPIAYELAAAERLVALARARGRLLMLGFNRRCAPLYRTLAEQPDPHLALLQKHRVGQPAGIREFVFDDFIHVVDTLRWLAPSEPTALAVAARVETGKRAGLLAHVSVQFKAGSFTGLGLMNRDSGASEECLELMAAGSKWRVENLNQASEHRQGREQRHGFEDWTPVLRRRGFEAIIEQFLAAVRAPEVDHRWAEDALLTHRLCEQIVLAIEQQQQTQAVPPA</sequence>
<dbReference type="InterPro" id="IPR000683">
    <property type="entry name" value="Gfo/Idh/MocA-like_OxRdtase_N"/>
</dbReference>
<evidence type="ECO:0000313" key="3">
    <source>
        <dbReference type="EMBL" id="MDC8769948.1"/>
    </source>
</evidence>
<comment type="caution">
    <text evidence="3">The sequence shown here is derived from an EMBL/GenBank/DDBJ whole genome shotgun (WGS) entry which is preliminary data.</text>
</comment>
<dbReference type="InterPro" id="IPR051317">
    <property type="entry name" value="Gfo/Idh/MocA_oxidoreduct"/>
</dbReference>
<dbReference type="Gene3D" id="3.40.50.720">
    <property type="entry name" value="NAD(P)-binding Rossmann-like Domain"/>
    <property type="match status" value="1"/>
</dbReference>
<evidence type="ECO:0000259" key="1">
    <source>
        <dbReference type="Pfam" id="PF01408"/>
    </source>
</evidence>
<dbReference type="RefSeq" id="WP_273598458.1">
    <property type="nucleotide sequence ID" value="NZ_JAQQXT010000001.1"/>
</dbReference>
<evidence type="ECO:0000313" key="4">
    <source>
        <dbReference type="Proteomes" id="UP001221189"/>
    </source>
</evidence>
<dbReference type="SUPFAM" id="SSF51735">
    <property type="entry name" value="NAD(P)-binding Rossmann-fold domains"/>
    <property type="match status" value="1"/>
</dbReference>
<feature type="domain" description="YceM-like C-terminal" evidence="2">
    <location>
        <begin position="125"/>
        <end position="241"/>
    </location>
</feature>
<dbReference type="Pfam" id="PF21378">
    <property type="entry name" value="YceM-like_C"/>
    <property type="match status" value="1"/>
</dbReference>
<feature type="domain" description="Gfo/Idh/MocA-like oxidoreductase N-terminal" evidence="1">
    <location>
        <begin position="1"/>
        <end position="119"/>
    </location>
</feature>
<dbReference type="InterPro" id="IPR036291">
    <property type="entry name" value="NAD(P)-bd_dom_sf"/>
</dbReference>
<keyword evidence="4" id="KW-1185">Reference proteome</keyword>
<organism evidence="3 4">
    <name type="scientific">Roseateles albus</name>
    <dbReference type="NCBI Taxonomy" id="2987525"/>
    <lineage>
        <taxon>Bacteria</taxon>
        <taxon>Pseudomonadati</taxon>
        <taxon>Pseudomonadota</taxon>
        <taxon>Betaproteobacteria</taxon>
        <taxon>Burkholderiales</taxon>
        <taxon>Sphaerotilaceae</taxon>
        <taxon>Roseateles</taxon>
    </lineage>
</organism>
<dbReference type="Gene3D" id="3.30.360.10">
    <property type="entry name" value="Dihydrodipicolinate Reductase, domain 2"/>
    <property type="match status" value="1"/>
</dbReference>
<dbReference type="Proteomes" id="UP001221189">
    <property type="component" value="Unassembled WGS sequence"/>
</dbReference>
<evidence type="ECO:0000259" key="2">
    <source>
        <dbReference type="Pfam" id="PF21378"/>
    </source>
</evidence>
<dbReference type="Pfam" id="PF01408">
    <property type="entry name" value="GFO_IDH_MocA"/>
    <property type="match status" value="1"/>
</dbReference>
<proteinExistence type="predicted"/>
<dbReference type="InterPro" id="IPR048477">
    <property type="entry name" value="YceM-like_C"/>
</dbReference>
<dbReference type="EMBL" id="JAQQXT010000001">
    <property type="protein sequence ID" value="MDC8769948.1"/>
    <property type="molecule type" value="Genomic_DNA"/>
</dbReference>
<protein>
    <submittedName>
        <fullName evidence="3">Gfo/Idh/MocA family oxidoreductase</fullName>
    </submittedName>
</protein>
<reference evidence="3 4" key="1">
    <citation type="submission" date="2022-10" db="EMBL/GenBank/DDBJ databases">
        <title>Paucibacter sp. hw1 Genome sequencing.</title>
        <authorList>
            <person name="Park S."/>
        </authorList>
    </citation>
    <scope>NUCLEOTIDE SEQUENCE [LARGE SCALE GENOMIC DNA]</scope>
    <source>
        <strain evidence="4">hw1</strain>
    </source>
</reference>
<dbReference type="PANTHER" id="PTHR43708:SF4">
    <property type="entry name" value="OXIDOREDUCTASE YCEM-RELATED"/>
    <property type="match status" value="1"/>
</dbReference>
<accession>A0ABT5K7N4</accession>
<name>A0ABT5K7N4_9BURK</name>
<dbReference type="PANTHER" id="PTHR43708">
    <property type="entry name" value="CONSERVED EXPRESSED OXIDOREDUCTASE (EUROFUNG)"/>
    <property type="match status" value="1"/>
</dbReference>
<dbReference type="SUPFAM" id="SSF55347">
    <property type="entry name" value="Glyceraldehyde-3-phosphate dehydrogenase-like, C-terminal domain"/>
    <property type="match status" value="1"/>
</dbReference>
<gene>
    <name evidence="3" type="ORF">PRZ03_00080</name>
</gene>